<evidence type="ECO:0000256" key="5">
    <source>
        <dbReference type="ARBA" id="ARBA00013170"/>
    </source>
</evidence>
<protein>
    <recommendedName>
        <fullName evidence="6">CDP-diacylglycerol--glycerol-3-phosphate 3-phosphatidyltransferase</fullName>
        <ecNumber evidence="5">2.7.8.5</ecNumber>
    </recommendedName>
</protein>
<evidence type="ECO:0000256" key="15">
    <source>
        <dbReference type="ARBA" id="ARBA00048586"/>
    </source>
</evidence>
<comment type="pathway">
    <text evidence="3">Lipid metabolism.</text>
</comment>
<dbReference type="PROSITE" id="PS00379">
    <property type="entry name" value="CDP_ALCOHOL_P_TRANSF"/>
    <property type="match status" value="1"/>
</dbReference>
<keyword evidence="9 17" id="KW-0812">Transmembrane</keyword>
<evidence type="ECO:0000256" key="6">
    <source>
        <dbReference type="ARBA" id="ARBA00014944"/>
    </source>
</evidence>
<dbReference type="InterPro" id="IPR050324">
    <property type="entry name" value="CDP-alcohol_PTase-I"/>
</dbReference>
<comment type="caution">
    <text evidence="18">The sequence shown here is derived from an EMBL/GenBank/DDBJ whole genome shotgun (WGS) entry which is preliminary data.</text>
</comment>
<dbReference type="EMBL" id="RCWN01000001">
    <property type="protein sequence ID" value="RLQ89414.1"/>
    <property type="molecule type" value="Genomic_DNA"/>
</dbReference>
<evidence type="ECO:0000313" key="18">
    <source>
        <dbReference type="EMBL" id="RLQ89414.1"/>
    </source>
</evidence>
<feature type="transmembrane region" description="Helical" evidence="17">
    <location>
        <begin position="12"/>
        <end position="35"/>
    </location>
</feature>
<dbReference type="InterPro" id="IPR048254">
    <property type="entry name" value="CDP_ALCOHOL_P_TRANSF_CS"/>
</dbReference>
<dbReference type="GO" id="GO:0046474">
    <property type="term" value="P:glycerophospholipid biosynthetic process"/>
    <property type="evidence" value="ECO:0007669"/>
    <property type="project" value="TreeGrafter"/>
</dbReference>
<dbReference type="GO" id="GO:0016020">
    <property type="term" value="C:membrane"/>
    <property type="evidence" value="ECO:0007669"/>
    <property type="project" value="UniProtKB-SubCell"/>
</dbReference>
<dbReference type="Proteomes" id="UP000281094">
    <property type="component" value="Unassembled WGS sequence"/>
</dbReference>
<proteinExistence type="inferred from homology"/>
<keyword evidence="11" id="KW-0443">Lipid metabolism</keyword>
<comment type="similarity">
    <text evidence="4 16">Belongs to the CDP-alcohol phosphatidyltransferase class-I family.</text>
</comment>
<reference evidence="18 19" key="1">
    <citation type="submission" date="2018-10" db="EMBL/GenBank/DDBJ databases">
        <title>Notoacmeibacter sp. M2BS9Y-3-1, whole genome shotgun sequence.</title>
        <authorList>
            <person name="Tuo L."/>
        </authorList>
    </citation>
    <scope>NUCLEOTIDE SEQUENCE [LARGE SCALE GENOMIC DNA]</scope>
    <source>
        <strain evidence="18 19">M2BS9Y-3-1</strain>
    </source>
</reference>
<comment type="catalytic activity">
    <reaction evidence="15">
        <text>a CDP-1,2-diacyl-sn-glycerol + sn-glycerol 3-phosphate = a 1,2-diacyl-sn-glycero-3-phospho-(1'-sn-glycero-3'-phosphate) + CMP + H(+)</text>
        <dbReference type="Rhea" id="RHEA:12593"/>
        <dbReference type="ChEBI" id="CHEBI:15378"/>
        <dbReference type="ChEBI" id="CHEBI:57597"/>
        <dbReference type="ChEBI" id="CHEBI:58332"/>
        <dbReference type="ChEBI" id="CHEBI:60110"/>
        <dbReference type="ChEBI" id="CHEBI:60377"/>
        <dbReference type="EC" id="2.7.8.5"/>
    </reaction>
</comment>
<keyword evidence="13" id="KW-0594">Phospholipid biosynthesis</keyword>
<keyword evidence="10 17" id="KW-1133">Transmembrane helix</keyword>
<keyword evidence="14" id="KW-1208">Phospholipid metabolism</keyword>
<evidence type="ECO:0000256" key="4">
    <source>
        <dbReference type="ARBA" id="ARBA00010441"/>
    </source>
</evidence>
<dbReference type="InterPro" id="IPR043130">
    <property type="entry name" value="CDP-OH_PTrfase_TM_dom"/>
</dbReference>
<evidence type="ECO:0000256" key="11">
    <source>
        <dbReference type="ARBA" id="ARBA00023098"/>
    </source>
</evidence>
<feature type="transmembrane region" description="Helical" evidence="17">
    <location>
        <begin position="74"/>
        <end position="105"/>
    </location>
</feature>
<dbReference type="PIRSF" id="PIRSF000847">
    <property type="entry name" value="Phos_ph_gly_syn"/>
    <property type="match status" value="1"/>
</dbReference>
<feature type="transmembrane region" description="Helical" evidence="17">
    <location>
        <begin position="117"/>
        <end position="138"/>
    </location>
</feature>
<evidence type="ECO:0000256" key="12">
    <source>
        <dbReference type="ARBA" id="ARBA00023136"/>
    </source>
</evidence>
<sequence length="178" mass="19050">MTIPNLITLCRLIMVPLIVWALLVGYWSAALWLFVIAGLSDAVDGALARLWGQQSSVGAYLDPIADKLLLSSTFIMLGFVGALPLWLVVIVTFRDIGILGGVLLAREMGSPMVIRPILLSKLNTAAQIVLAGLCLARGADLVSMDGTIRLFIIVCGCLTAGSAAAYASLWFRHIHEAE</sequence>
<organism evidence="18 19">
    <name type="scientific">Notoacmeibacter ruber</name>
    <dbReference type="NCBI Taxonomy" id="2670375"/>
    <lineage>
        <taxon>Bacteria</taxon>
        <taxon>Pseudomonadati</taxon>
        <taxon>Pseudomonadota</taxon>
        <taxon>Alphaproteobacteria</taxon>
        <taxon>Hyphomicrobiales</taxon>
        <taxon>Notoacmeibacteraceae</taxon>
        <taxon>Notoacmeibacter</taxon>
    </lineage>
</organism>
<evidence type="ECO:0000256" key="3">
    <source>
        <dbReference type="ARBA" id="ARBA00005189"/>
    </source>
</evidence>
<dbReference type="PANTHER" id="PTHR14269">
    <property type="entry name" value="CDP-DIACYLGLYCEROL--GLYCEROL-3-PHOSPHATE 3-PHOSPHATIDYLTRANSFERASE-RELATED"/>
    <property type="match status" value="1"/>
</dbReference>
<evidence type="ECO:0000256" key="14">
    <source>
        <dbReference type="ARBA" id="ARBA00023264"/>
    </source>
</evidence>
<keyword evidence="19" id="KW-1185">Reference proteome</keyword>
<comment type="subcellular location">
    <subcellularLocation>
        <location evidence="1">Membrane</location>
        <topology evidence="1">Multi-pass membrane protein</topology>
    </subcellularLocation>
</comment>
<evidence type="ECO:0000256" key="7">
    <source>
        <dbReference type="ARBA" id="ARBA00022516"/>
    </source>
</evidence>
<dbReference type="PANTHER" id="PTHR14269:SF62">
    <property type="entry name" value="CDP-DIACYLGLYCEROL--GLYCEROL-3-PHOSPHATE 3-PHOSPHATIDYLTRANSFERASE 1, CHLOROPLASTIC"/>
    <property type="match status" value="1"/>
</dbReference>
<dbReference type="InterPro" id="IPR004570">
    <property type="entry name" value="Phosphatidylglycerol_P_synth"/>
</dbReference>
<comment type="pathway">
    <text evidence="2">Phospholipid metabolism; phosphatidylglycerol biosynthesis; phosphatidylglycerol from CDP-diacylglycerol: step 1/2.</text>
</comment>
<evidence type="ECO:0000313" key="19">
    <source>
        <dbReference type="Proteomes" id="UP000281094"/>
    </source>
</evidence>
<evidence type="ECO:0000256" key="2">
    <source>
        <dbReference type="ARBA" id="ARBA00005042"/>
    </source>
</evidence>
<dbReference type="RefSeq" id="WP_121646379.1">
    <property type="nucleotide sequence ID" value="NZ_RCWN01000001.1"/>
</dbReference>
<gene>
    <name evidence="18" type="ORF">D8780_05040</name>
</gene>
<evidence type="ECO:0000256" key="17">
    <source>
        <dbReference type="SAM" id="Phobius"/>
    </source>
</evidence>
<keyword evidence="7" id="KW-0444">Lipid biosynthesis</keyword>
<keyword evidence="12 17" id="KW-0472">Membrane</keyword>
<dbReference type="GO" id="GO:0008444">
    <property type="term" value="F:CDP-diacylglycerol-glycerol-3-phosphate 3-phosphatidyltransferase activity"/>
    <property type="evidence" value="ECO:0007669"/>
    <property type="project" value="UniProtKB-EC"/>
</dbReference>
<dbReference type="InterPro" id="IPR000462">
    <property type="entry name" value="CDP-OH_P_trans"/>
</dbReference>
<evidence type="ECO:0000256" key="1">
    <source>
        <dbReference type="ARBA" id="ARBA00004141"/>
    </source>
</evidence>
<evidence type="ECO:0000256" key="9">
    <source>
        <dbReference type="ARBA" id="ARBA00022692"/>
    </source>
</evidence>
<name>A0A3L7JG16_9HYPH</name>
<evidence type="ECO:0000256" key="10">
    <source>
        <dbReference type="ARBA" id="ARBA00022989"/>
    </source>
</evidence>
<dbReference type="AlphaFoldDB" id="A0A3L7JG16"/>
<dbReference type="Pfam" id="PF01066">
    <property type="entry name" value="CDP-OH_P_transf"/>
    <property type="match status" value="1"/>
</dbReference>
<accession>A0A3L7JG16</accession>
<keyword evidence="8 16" id="KW-0808">Transferase</keyword>
<feature type="transmembrane region" description="Helical" evidence="17">
    <location>
        <begin position="150"/>
        <end position="171"/>
    </location>
</feature>
<dbReference type="Gene3D" id="1.20.120.1760">
    <property type="match status" value="1"/>
</dbReference>
<evidence type="ECO:0000256" key="8">
    <source>
        <dbReference type="ARBA" id="ARBA00022679"/>
    </source>
</evidence>
<dbReference type="EC" id="2.7.8.5" evidence="5"/>
<evidence type="ECO:0000256" key="16">
    <source>
        <dbReference type="RuleBase" id="RU003750"/>
    </source>
</evidence>
<evidence type="ECO:0000256" key="13">
    <source>
        <dbReference type="ARBA" id="ARBA00023209"/>
    </source>
</evidence>